<keyword evidence="2" id="KW-0812">Transmembrane</keyword>
<feature type="transmembrane region" description="Helical" evidence="2">
    <location>
        <begin position="371"/>
        <end position="394"/>
    </location>
</feature>
<evidence type="ECO:0000256" key="2">
    <source>
        <dbReference type="SAM" id="Phobius"/>
    </source>
</evidence>
<feature type="compositionally biased region" description="Polar residues" evidence="1">
    <location>
        <begin position="140"/>
        <end position="149"/>
    </location>
</feature>
<name>A0ABU8L8C1_9MICO</name>
<gene>
    <name evidence="3" type="ORF">WDU99_00960</name>
</gene>
<dbReference type="Proteomes" id="UP001371224">
    <property type="component" value="Unassembled WGS sequence"/>
</dbReference>
<comment type="caution">
    <text evidence="3">The sequence shown here is derived from an EMBL/GenBank/DDBJ whole genome shotgun (WGS) entry which is preliminary data.</text>
</comment>
<accession>A0ABU8L8C1</accession>
<feature type="compositionally biased region" description="Pro residues" evidence="1">
    <location>
        <begin position="56"/>
        <end position="70"/>
    </location>
</feature>
<feature type="compositionally biased region" description="Basic and acidic residues" evidence="1">
    <location>
        <begin position="79"/>
        <end position="90"/>
    </location>
</feature>
<proteinExistence type="predicted"/>
<sequence length="400" mass="40011">MSTSDQDGPARLTRKQLREIRLTGSTPVITDDEAAEAAEAAAQPPATPAPQQTAPDPQPSTPTSPAPPSPAADEPAPMTRREARRQERIRTGSLPVQETSDAAPQPSPTPSRESAEPALVSGLPSFGAQQPAAPAARPQFESSPASGSTPAAVPDAERVSTQEQSLKEIFEARVAAAGLAVPPADAPASAQVETPVATPTPAATPTPTSTPEATPTPTPAAEPTPTAVPTPAPAEERPKVGAAFGIGVRSAEKPAHPARFDDLLGGDSSGSHRAPSTLIFTPSPGAGSLSGPIASTGELLMTGTYSLPEGLGSRGHAIGTTDGKEADAVLIDGELAPASSPTPIAASSAVATSKPAGEVIRPPAPDKGSKLMITLAIVAGGLALALAAALIIAFTTRVFG</sequence>
<feature type="compositionally biased region" description="Basic and acidic residues" evidence="1">
    <location>
        <begin position="155"/>
        <end position="164"/>
    </location>
</feature>
<reference evidence="3 4" key="1">
    <citation type="submission" date="2024-02" db="EMBL/GenBank/DDBJ databases">
        <authorList>
            <person name="Saticioglu I.B."/>
        </authorList>
    </citation>
    <scope>NUCLEOTIDE SEQUENCE [LARGE SCALE GENOMIC DNA]</scope>
    <source>
        <strain evidence="3 4">Mu-80</strain>
    </source>
</reference>
<feature type="compositionally biased region" description="Low complexity" evidence="1">
    <location>
        <begin position="181"/>
        <end position="213"/>
    </location>
</feature>
<evidence type="ECO:0000313" key="3">
    <source>
        <dbReference type="EMBL" id="MEJ1086882.1"/>
    </source>
</evidence>
<evidence type="ECO:0000256" key="1">
    <source>
        <dbReference type="SAM" id="MobiDB-lite"/>
    </source>
</evidence>
<keyword evidence="2" id="KW-1133">Transmembrane helix</keyword>
<dbReference type="RefSeq" id="WP_337330563.1">
    <property type="nucleotide sequence ID" value="NZ_JBBDGM010000001.1"/>
</dbReference>
<protein>
    <submittedName>
        <fullName evidence="3">Uncharacterized protein</fullName>
    </submittedName>
</protein>
<keyword evidence="2" id="KW-0472">Membrane</keyword>
<evidence type="ECO:0000313" key="4">
    <source>
        <dbReference type="Proteomes" id="UP001371224"/>
    </source>
</evidence>
<feature type="region of interest" description="Disordered" evidence="1">
    <location>
        <begin position="181"/>
        <end position="237"/>
    </location>
</feature>
<keyword evidence="4" id="KW-1185">Reference proteome</keyword>
<feature type="compositionally biased region" description="Low complexity" evidence="1">
    <location>
        <begin position="128"/>
        <end position="139"/>
    </location>
</feature>
<feature type="compositionally biased region" description="Pro residues" evidence="1">
    <location>
        <begin position="214"/>
        <end position="232"/>
    </location>
</feature>
<dbReference type="EMBL" id="JBBDGM010000001">
    <property type="protein sequence ID" value="MEJ1086882.1"/>
    <property type="molecule type" value="Genomic_DNA"/>
</dbReference>
<organism evidence="3 4">
    <name type="scientific">Microbacterium bandirmense</name>
    <dbReference type="NCBI Taxonomy" id="3122050"/>
    <lineage>
        <taxon>Bacteria</taxon>
        <taxon>Bacillati</taxon>
        <taxon>Actinomycetota</taxon>
        <taxon>Actinomycetes</taxon>
        <taxon>Micrococcales</taxon>
        <taxon>Microbacteriaceae</taxon>
        <taxon>Microbacterium</taxon>
    </lineage>
</organism>
<feature type="compositionally biased region" description="Low complexity" evidence="1">
    <location>
        <begin position="37"/>
        <end position="55"/>
    </location>
</feature>
<feature type="region of interest" description="Disordered" evidence="1">
    <location>
        <begin position="1"/>
        <end position="164"/>
    </location>
</feature>